<dbReference type="InterPro" id="IPR003960">
    <property type="entry name" value="ATPase_AAA_CS"/>
</dbReference>
<dbReference type="SMART" id="SM00382">
    <property type="entry name" value="AAA"/>
    <property type="match status" value="1"/>
</dbReference>
<dbReference type="Gene3D" id="3.40.50.300">
    <property type="entry name" value="P-loop containing nucleotide triphosphate hydrolases"/>
    <property type="match status" value="1"/>
</dbReference>
<dbReference type="CDD" id="cd19481">
    <property type="entry name" value="RecA-like_protease"/>
    <property type="match status" value="1"/>
</dbReference>
<feature type="domain" description="AAA+ ATPase" evidence="2">
    <location>
        <begin position="250"/>
        <end position="393"/>
    </location>
</feature>
<dbReference type="SUPFAM" id="SSF52540">
    <property type="entry name" value="P-loop containing nucleoside triphosphate hydrolases"/>
    <property type="match status" value="1"/>
</dbReference>
<dbReference type="InterPro" id="IPR037219">
    <property type="entry name" value="Peptidase_M41-like"/>
</dbReference>
<dbReference type="SUPFAM" id="SSF140990">
    <property type="entry name" value="FtsH protease domain-like"/>
    <property type="match status" value="1"/>
</dbReference>
<dbReference type="InterPro" id="IPR000642">
    <property type="entry name" value="Peptidase_M41"/>
</dbReference>
<keyword evidence="4" id="KW-1185">Reference proteome</keyword>
<organism evidence="3 4">
    <name type="scientific">Devosia rhizoryzae</name>
    <dbReference type="NCBI Taxonomy" id="2774137"/>
    <lineage>
        <taxon>Bacteria</taxon>
        <taxon>Pseudomonadati</taxon>
        <taxon>Pseudomonadota</taxon>
        <taxon>Alphaproteobacteria</taxon>
        <taxon>Hyphomicrobiales</taxon>
        <taxon>Devosiaceae</taxon>
        <taxon>Devosia</taxon>
    </lineage>
</organism>
<dbReference type="Gene3D" id="1.10.8.60">
    <property type="match status" value="1"/>
</dbReference>
<dbReference type="InterPro" id="IPR003593">
    <property type="entry name" value="AAA+_ATPase"/>
</dbReference>
<evidence type="ECO:0000259" key="2">
    <source>
        <dbReference type="SMART" id="SM00382"/>
    </source>
</evidence>
<dbReference type="RefSeq" id="WP_201632385.1">
    <property type="nucleotide sequence ID" value="NZ_CP068046.1"/>
</dbReference>
<keyword evidence="1" id="KW-0067">ATP-binding</keyword>
<dbReference type="PROSITE" id="PS00674">
    <property type="entry name" value="AAA"/>
    <property type="match status" value="1"/>
</dbReference>
<evidence type="ECO:0000313" key="3">
    <source>
        <dbReference type="EMBL" id="QQR39007.1"/>
    </source>
</evidence>
<sequence length="653" mass="70204">MADENNEDIWDNDVLEAAEAEELRNRPIGAKRGAHFLLPQALVENAIGMAGIEQIRNTKSFCLVAQAPSVDWVAPLHRYFRMGTDWDFHHSKTAPPKYQAQQDEVTKDQTTQAIAMGGRCLGVSQQLSLLPNAMVAAADMTLVLPHPTARVVNAVIKSVTGRMPRGLDDRTVSVLDFGEIATSIRSGSSARACVDRLRAAALRKVRPDQSVDDAPLLEDLHGYGAARQWCNELVQDLDAWRRGEIPFSAVSSNVVLSGPPGVGKTTLMKSLARSAGVPLIATSVGSWFANSPGFLDSVIKQIDSAFAQARAAAPAILFLDEIDAVPNRATLSPRGADWWLPVITHLLTVLDGAISGATENLIVIGATNHPEKLDAALVRPGRLNRIIEIERPDETALAGIFRQHLGGELADEDLTQVASLSMGATGANVVEFVKSARRRARAAKRPMMMVDLTAAVAPEEERSPDLMRRVAIHEAGHAVIAHVNGMGRILGVSIVLSGDRGGFAHVENDGRLPTKEDVEKLVMQRLGGRAAEQVMLASVGTGSGGSEHSDLAVATRQVALMHLGLGMGDGLVYRADEGGVDHILALDPRMTAVVDQDLKRLYAETIALAQRHVDLIEAVANALIEHRHIGPAKFLEVVDRVHAARQMKEIGNG</sequence>
<proteinExistence type="inferred from homology"/>
<evidence type="ECO:0000313" key="4">
    <source>
        <dbReference type="Proteomes" id="UP000595857"/>
    </source>
</evidence>
<comment type="similarity">
    <text evidence="1">Belongs to the AAA ATPase family.</text>
</comment>
<dbReference type="Pfam" id="PF00004">
    <property type="entry name" value="AAA"/>
    <property type="match status" value="1"/>
</dbReference>
<dbReference type="Proteomes" id="UP000595857">
    <property type="component" value="Chromosome"/>
</dbReference>
<accession>A0ABX7C461</accession>
<reference evidence="3 4" key="1">
    <citation type="submission" date="2021-01" db="EMBL/GenBank/DDBJ databases">
        <title>Genome seq and assembly of Devosia sp. LEGU1.</title>
        <authorList>
            <person name="Chhetri G."/>
        </authorList>
    </citation>
    <scope>NUCLEOTIDE SEQUENCE [LARGE SCALE GENOMIC DNA]</scope>
    <source>
        <strain evidence="3 4">LEGU1</strain>
    </source>
</reference>
<name>A0ABX7C461_9HYPH</name>
<dbReference type="InterPro" id="IPR003959">
    <property type="entry name" value="ATPase_AAA_core"/>
</dbReference>
<gene>
    <name evidence="3" type="ORF">JI748_14865</name>
</gene>
<dbReference type="InterPro" id="IPR027417">
    <property type="entry name" value="P-loop_NTPase"/>
</dbReference>
<dbReference type="Pfam" id="PF01434">
    <property type="entry name" value="Peptidase_M41"/>
    <property type="match status" value="1"/>
</dbReference>
<dbReference type="PANTHER" id="PTHR23076">
    <property type="entry name" value="METALLOPROTEASE M41 FTSH"/>
    <property type="match status" value="1"/>
</dbReference>
<evidence type="ECO:0000256" key="1">
    <source>
        <dbReference type="RuleBase" id="RU003651"/>
    </source>
</evidence>
<protein>
    <submittedName>
        <fullName evidence="3">AAA family ATPase</fullName>
    </submittedName>
</protein>
<dbReference type="PANTHER" id="PTHR23076:SF97">
    <property type="entry name" value="ATP-DEPENDENT ZINC METALLOPROTEASE YME1L1"/>
    <property type="match status" value="1"/>
</dbReference>
<keyword evidence="1" id="KW-0547">Nucleotide-binding</keyword>
<dbReference type="EMBL" id="CP068046">
    <property type="protein sequence ID" value="QQR39007.1"/>
    <property type="molecule type" value="Genomic_DNA"/>
</dbReference>
<dbReference type="Gene3D" id="1.20.58.760">
    <property type="entry name" value="Peptidase M41"/>
    <property type="match status" value="1"/>
</dbReference>